<accession>M5FSB3</accession>
<dbReference type="Proteomes" id="UP000030653">
    <property type="component" value="Unassembled WGS sequence"/>
</dbReference>
<evidence type="ECO:0000259" key="1">
    <source>
        <dbReference type="Pfam" id="PF14214"/>
    </source>
</evidence>
<protein>
    <recommendedName>
        <fullName evidence="1">Helitron helicase-like domain-containing protein</fullName>
    </recommendedName>
</protein>
<dbReference type="AlphaFoldDB" id="M5FSB3"/>
<evidence type="ECO:0000313" key="3">
    <source>
        <dbReference type="Proteomes" id="UP000030653"/>
    </source>
</evidence>
<keyword evidence="3" id="KW-1185">Reference proteome</keyword>
<dbReference type="InterPro" id="IPR025476">
    <property type="entry name" value="Helitron_helicase-like"/>
</dbReference>
<name>M5FSB3_DACPD</name>
<feature type="domain" description="Helitron helicase-like" evidence="1">
    <location>
        <begin position="1"/>
        <end position="92"/>
    </location>
</feature>
<reference evidence="2 3" key="1">
    <citation type="journal article" date="2012" name="Science">
        <title>The Paleozoic origin of enzymatic lignin decomposition reconstructed from 31 fungal genomes.</title>
        <authorList>
            <person name="Floudas D."/>
            <person name="Binder M."/>
            <person name="Riley R."/>
            <person name="Barry K."/>
            <person name="Blanchette R.A."/>
            <person name="Henrissat B."/>
            <person name="Martinez A.T."/>
            <person name="Otillar R."/>
            <person name="Spatafora J.W."/>
            <person name="Yadav J.S."/>
            <person name="Aerts A."/>
            <person name="Benoit I."/>
            <person name="Boyd A."/>
            <person name="Carlson A."/>
            <person name="Copeland A."/>
            <person name="Coutinho P.M."/>
            <person name="de Vries R.P."/>
            <person name="Ferreira P."/>
            <person name="Findley K."/>
            <person name="Foster B."/>
            <person name="Gaskell J."/>
            <person name="Glotzer D."/>
            <person name="Gorecki P."/>
            <person name="Heitman J."/>
            <person name="Hesse C."/>
            <person name="Hori C."/>
            <person name="Igarashi K."/>
            <person name="Jurgens J.A."/>
            <person name="Kallen N."/>
            <person name="Kersten P."/>
            <person name="Kohler A."/>
            <person name="Kuees U."/>
            <person name="Kumar T.K.A."/>
            <person name="Kuo A."/>
            <person name="LaButti K."/>
            <person name="Larrondo L.F."/>
            <person name="Lindquist E."/>
            <person name="Ling A."/>
            <person name="Lombard V."/>
            <person name="Lucas S."/>
            <person name="Lundell T."/>
            <person name="Martin R."/>
            <person name="McLaughlin D.J."/>
            <person name="Morgenstern I."/>
            <person name="Morin E."/>
            <person name="Murat C."/>
            <person name="Nagy L.G."/>
            <person name="Nolan M."/>
            <person name="Ohm R.A."/>
            <person name="Patyshakuliyeva A."/>
            <person name="Rokas A."/>
            <person name="Ruiz-Duenas F.J."/>
            <person name="Sabat G."/>
            <person name="Salamov A."/>
            <person name="Samejima M."/>
            <person name="Schmutz J."/>
            <person name="Slot J.C."/>
            <person name="St John F."/>
            <person name="Stenlid J."/>
            <person name="Sun H."/>
            <person name="Sun S."/>
            <person name="Syed K."/>
            <person name="Tsang A."/>
            <person name="Wiebenga A."/>
            <person name="Young D."/>
            <person name="Pisabarro A."/>
            <person name="Eastwood D.C."/>
            <person name="Martin F."/>
            <person name="Cullen D."/>
            <person name="Grigoriev I.V."/>
            <person name="Hibbett D.S."/>
        </authorList>
    </citation>
    <scope>NUCLEOTIDE SEQUENCE [LARGE SCALE GENOMIC DNA]</scope>
    <source>
        <strain evidence="2 3">DJM-731 SS1</strain>
    </source>
</reference>
<sequence length="93" mass="10442">WASVEQDHLQWIEHNQKTICAEPYNGLVDAAARADNAEPGQHDLAQIGTHIILPATFVSSAWYMYQLYQDSIAIVCWAGQPDIFLTLTAHPTY</sequence>
<dbReference type="GeneID" id="63689500"/>
<dbReference type="Pfam" id="PF14214">
    <property type="entry name" value="Helitron_like_N"/>
    <property type="match status" value="1"/>
</dbReference>
<dbReference type="EMBL" id="JH795867">
    <property type="protein sequence ID" value="EJU00286.1"/>
    <property type="molecule type" value="Genomic_DNA"/>
</dbReference>
<dbReference type="RefSeq" id="XP_040627183.1">
    <property type="nucleotide sequence ID" value="XM_040774438.1"/>
</dbReference>
<feature type="non-terminal residue" evidence="2">
    <location>
        <position position="93"/>
    </location>
</feature>
<dbReference type="OrthoDB" id="3366231at2759"/>
<evidence type="ECO:0000313" key="2">
    <source>
        <dbReference type="EMBL" id="EJU00286.1"/>
    </source>
</evidence>
<dbReference type="HOGENOM" id="CLU_001324_3_5_1"/>
<organism evidence="2 3">
    <name type="scientific">Dacryopinax primogenitus (strain DJM 731)</name>
    <name type="common">Brown rot fungus</name>
    <dbReference type="NCBI Taxonomy" id="1858805"/>
    <lineage>
        <taxon>Eukaryota</taxon>
        <taxon>Fungi</taxon>
        <taxon>Dikarya</taxon>
        <taxon>Basidiomycota</taxon>
        <taxon>Agaricomycotina</taxon>
        <taxon>Dacrymycetes</taxon>
        <taxon>Dacrymycetales</taxon>
        <taxon>Dacrymycetaceae</taxon>
        <taxon>Dacryopinax</taxon>
    </lineage>
</organism>
<feature type="non-terminal residue" evidence="2">
    <location>
        <position position="1"/>
    </location>
</feature>
<dbReference type="STRING" id="1858805.M5FSB3"/>
<gene>
    <name evidence="2" type="ORF">DACRYDRAFT_38038</name>
</gene>
<proteinExistence type="predicted"/>